<keyword evidence="3" id="KW-1185">Reference proteome</keyword>
<name>A0A9P3G1N0_9APHY</name>
<dbReference type="Proteomes" id="UP000703269">
    <property type="component" value="Unassembled WGS sequence"/>
</dbReference>
<reference evidence="2 3" key="1">
    <citation type="submission" date="2021-08" db="EMBL/GenBank/DDBJ databases">
        <title>Draft Genome Sequence of Phanerochaete sordida strain YK-624.</title>
        <authorList>
            <person name="Mori T."/>
            <person name="Dohra H."/>
            <person name="Suzuki T."/>
            <person name="Kawagishi H."/>
            <person name="Hirai H."/>
        </authorList>
    </citation>
    <scope>NUCLEOTIDE SEQUENCE [LARGE SCALE GENOMIC DNA]</scope>
    <source>
        <strain evidence="2 3">YK-624</strain>
    </source>
</reference>
<feature type="region of interest" description="Disordered" evidence="1">
    <location>
        <begin position="1"/>
        <end position="27"/>
    </location>
</feature>
<proteinExistence type="predicted"/>
<evidence type="ECO:0000313" key="2">
    <source>
        <dbReference type="EMBL" id="GJE87367.1"/>
    </source>
</evidence>
<organism evidence="2 3">
    <name type="scientific">Phanerochaete sordida</name>
    <dbReference type="NCBI Taxonomy" id="48140"/>
    <lineage>
        <taxon>Eukaryota</taxon>
        <taxon>Fungi</taxon>
        <taxon>Dikarya</taxon>
        <taxon>Basidiomycota</taxon>
        <taxon>Agaricomycotina</taxon>
        <taxon>Agaricomycetes</taxon>
        <taxon>Polyporales</taxon>
        <taxon>Phanerochaetaceae</taxon>
        <taxon>Phanerochaete</taxon>
    </lineage>
</organism>
<accession>A0A9P3G1N0</accession>
<dbReference type="OrthoDB" id="3269573at2759"/>
<protein>
    <submittedName>
        <fullName evidence="2">Uncharacterized protein</fullName>
    </submittedName>
</protein>
<dbReference type="EMBL" id="BPQB01000006">
    <property type="protein sequence ID" value="GJE87367.1"/>
    <property type="molecule type" value="Genomic_DNA"/>
</dbReference>
<evidence type="ECO:0000256" key="1">
    <source>
        <dbReference type="SAM" id="MobiDB-lite"/>
    </source>
</evidence>
<gene>
    <name evidence="2" type="ORF">PsYK624_034500</name>
</gene>
<comment type="caution">
    <text evidence="2">The sequence shown here is derived from an EMBL/GenBank/DDBJ whole genome shotgun (WGS) entry which is preliminary data.</text>
</comment>
<dbReference type="AlphaFoldDB" id="A0A9P3G1N0"/>
<sequence>MIGRVEGDVWAGSEPDSDDDCSRFERPSGDIQEDFENVWTSDAILGLPVNSSAIQTRLSQVLIAWKSADGETVPKKLLLLLEHTYSSPNIHQAALKGSDAAKTAFLARAAAEDGFALGLATIDCRLAGIANDEWGHPRTGVDFEEVQDDTITIENLVDMSGRLLEAAVEFYDCETVPAELADDIVDGRHHREEYEPRTGFDPGTLQRWYRRSVLAIWPERSQISTRYRGPAGFSRALVALKGSVLKTQTPAVDRALFDTVLYHPNRVDGQAAQVCARIACQWRDAELWCKTIQSFADGHGVDVLPGDMCLEAATVLGFNNVRAAFECMLCADQRTAARLEFLAKVYDWMRTRPPTARKKIAKEVEPWVAAQTQVVLAALKNPQRSECGPLVKAARRNGGIVFLQKFMLPHFLAAADNTFLVGFAAEVNKEGSFEQPFKGDVTRSLLASAIDKTEFFPAFWPPPDSPEMYSALGQQYARTCIRLGFSDLAGIVLKRISLALSACPKTAEASSFARKVAIPLSSFLTELQKADPRFANMPELEELRRRVVRIAY</sequence>
<evidence type="ECO:0000313" key="3">
    <source>
        <dbReference type="Proteomes" id="UP000703269"/>
    </source>
</evidence>